<dbReference type="EMBL" id="JBHTLH010000019">
    <property type="protein sequence ID" value="MFD1125097.1"/>
    <property type="molecule type" value="Genomic_DNA"/>
</dbReference>
<evidence type="ECO:0000313" key="2">
    <source>
        <dbReference type="Proteomes" id="UP001597156"/>
    </source>
</evidence>
<organism evidence="1 2">
    <name type="scientific">Lentilactobacillus raoultii</name>
    <dbReference type="NCBI Taxonomy" id="1987503"/>
    <lineage>
        <taxon>Bacteria</taxon>
        <taxon>Bacillati</taxon>
        <taxon>Bacillota</taxon>
        <taxon>Bacilli</taxon>
        <taxon>Lactobacillales</taxon>
        <taxon>Lactobacillaceae</taxon>
        <taxon>Lentilactobacillus</taxon>
    </lineage>
</organism>
<protein>
    <submittedName>
        <fullName evidence="1">Uncharacterized protein</fullName>
    </submittedName>
</protein>
<name>A0ABW3PHS0_9LACO</name>
<proteinExistence type="predicted"/>
<keyword evidence="2" id="KW-1185">Reference proteome</keyword>
<reference evidence="2" key="1">
    <citation type="journal article" date="2019" name="Int. J. Syst. Evol. Microbiol.">
        <title>The Global Catalogue of Microorganisms (GCM) 10K type strain sequencing project: providing services to taxonomists for standard genome sequencing and annotation.</title>
        <authorList>
            <consortium name="The Broad Institute Genomics Platform"/>
            <consortium name="The Broad Institute Genome Sequencing Center for Infectious Disease"/>
            <person name="Wu L."/>
            <person name="Ma J."/>
        </authorList>
    </citation>
    <scope>NUCLEOTIDE SEQUENCE [LARGE SCALE GENOMIC DNA]</scope>
    <source>
        <strain evidence="2">CCUG 71848</strain>
    </source>
</reference>
<dbReference type="RefSeq" id="WP_121978023.1">
    <property type="nucleotide sequence ID" value="NZ_JBHTLH010000019.1"/>
</dbReference>
<comment type="caution">
    <text evidence="1">The sequence shown here is derived from an EMBL/GenBank/DDBJ whole genome shotgun (WGS) entry which is preliminary data.</text>
</comment>
<accession>A0ABW3PHS0</accession>
<evidence type="ECO:0000313" key="1">
    <source>
        <dbReference type="EMBL" id="MFD1125097.1"/>
    </source>
</evidence>
<sequence length="89" mass="10172">MALFDNRKVAGIMADRGLSDLSEETESQVEAILSELDSKKLLRDSDTANFTDRSNQEKVGFLRAIMEQNWILISQNEKLLKALEKKQQE</sequence>
<dbReference type="Proteomes" id="UP001597156">
    <property type="component" value="Unassembled WGS sequence"/>
</dbReference>
<gene>
    <name evidence="1" type="ORF">ACFQ22_06990</name>
</gene>